<sequence>MKIVEATEMVLSLASQQWGMVTTAQAKSAGVTSLMLGRLQDKAILHRVRSGVYISTAVGWSAATEIRAQWLALEPKTMAVDRLTEIPSAVVSHESAAELHGIGDLETPRIRFTVPNRRQTRQPDVAFRTAQLTADDWMLIDSLPVTTPVRTLIDLARAGHEPDHLSDVVRDILHLRLATRAELSDVITDF</sequence>
<feature type="domain" description="AbiEi antitoxin C-terminal" evidence="1">
    <location>
        <begin position="93"/>
        <end position="184"/>
    </location>
</feature>
<dbReference type="AlphaFoldDB" id="A0A0F6QWN7"/>
<name>A0A0F6QWN7_9CORY</name>
<evidence type="ECO:0000259" key="1">
    <source>
        <dbReference type="Pfam" id="PF09407"/>
    </source>
</evidence>
<feature type="domain" description="AbiEi antitoxin N-terminal" evidence="2">
    <location>
        <begin position="9"/>
        <end position="54"/>
    </location>
</feature>
<evidence type="ECO:0000313" key="4">
    <source>
        <dbReference type="Proteomes" id="UP000033566"/>
    </source>
</evidence>
<dbReference type="EMBL" id="CP011311">
    <property type="protein sequence ID" value="AKE38198.1"/>
    <property type="molecule type" value="Genomic_DNA"/>
</dbReference>
<dbReference type="KEGG" id="ccj:UL81_01060"/>
<accession>A0A0F6QWN7</accession>
<dbReference type="InterPro" id="IPR018547">
    <property type="entry name" value="AbiEi_C"/>
</dbReference>
<dbReference type="OrthoDB" id="3356078at2"/>
<dbReference type="PATRIC" id="fig|161896.4.peg.207"/>
<keyword evidence="4" id="KW-1185">Reference proteome</keyword>
<gene>
    <name evidence="3" type="ORF">UL81_01060</name>
</gene>
<evidence type="ECO:0000313" key="3">
    <source>
        <dbReference type="EMBL" id="AKE38198.1"/>
    </source>
</evidence>
<organism evidence="3 4">
    <name type="scientific">Corynebacterium camporealensis</name>
    <dbReference type="NCBI Taxonomy" id="161896"/>
    <lineage>
        <taxon>Bacteria</taxon>
        <taxon>Bacillati</taxon>
        <taxon>Actinomycetota</taxon>
        <taxon>Actinomycetes</taxon>
        <taxon>Mycobacteriales</taxon>
        <taxon>Corynebacteriaceae</taxon>
        <taxon>Corynebacterium</taxon>
    </lineage>
</organism>
<reference evidence="3 4" key="1">
    <citation type="journal article" date="2015" name="Genome Announc.">
        <title>Complete Genome Sequence of Corynebacterium camporealensis DSM 44610, Isolated from the Milk of a Manchega Sheep with Subclinical Mastitis.</title>
        <authorList>
            <person name="Ruckert C."/>
            <person name="Albersmeier A."/>
            <person name="Winkler A."/>
            <person name="Tauch A."/>
        </authorList>
    </citation>
    <scope>NUCLEOTIDE SEQUENCE [LARGE SCALE GENOMIC DNA]</scope>
    <source>
        <strain evidence="3 4">DSM 44610</strain>
    </source>
</reference>
<dbReference type="STRING" id="161896.UL81_01060"/>
<dbReference type="Pfam" id="PF09407">
    <property type="entry name" value="AbiEi_1"/>
    <property type="match status" value="1"/>
</dbReference>
<dbReference type="InterPro" id="IPR025159">
    <property type="entry name" value="AbiEi_N"/>
</dbReference>
<dbReference type="Proteomes" id="UP000033566">
    <property type="component" value="Chromosome"/>
</dbReference>
<protein>
    <submittedName>
        <fullName evidence="3">Uncharacterized protein</fullName>
    </submittedName>
</protein>
<evidence type="ECO:0000259" key="2">
    <source>
        <dbReference type="Pfam" id="PF13338"/>
    </source>
</evidence>
<dbReference type="Pfam" id="PF13338">
    <property type="entry name" value="AbiEi_4"/>
    <property type="match status" value="1"/>
</dbReference>
<proteinExistence type="predicted"/>
<dbReference type="HOGENOM" id="CLU_079862_1_0_11"/>
<dbReference type="RefSeq" id="WP_081961610.1">
    <property type="nucleotide sequence ID" value="NZ_CP011311.1"/>
</dbReference>